<evidence type="ECO:0000313" key="3">
    <source>
        <dbReference type="Proteomes" id="UP000824209"/>
    </source>
</evidence>
<proteinExistence type="inferred from homology"/>
<dbReference type="PANTHER" id="PTHR18964:SF149">
    <property type="entry name" value="BIFUNCTIONAL UDP-N-ACETYLGLUCOSAMINE 2-EPIMERASE_N-ACETYLMANNOSAMINE KINASE"/>
    <property type="match status" value="1"/>
</dbReference>
<dbReference type="InterPro" id="IPR043129">
    <property type="entry name" value="ATPase_NBD"/>
</dbReference>
<dbReference type="Proteomes" id="UP000824209">
    <property type="component" value="Unassembled WGS sequence"/>
</dbReference>
<gene>
    <name evidence="2" type="ORF">H9943_03860</name>
</gene>
<organism evidence="2 3">
    <name type="scientific">Candidatus Ruthenibacterium avium</name>
    <dbReference type="NCBI Taxonomy" id="2838751"/>
    <lineage>
        <taxon>Bacteria</taxon>
        <taxon>Bacillati</taxon>
        <taxon>Bacillota</taxon>
        <taxon>Clostridia</taxon>
        <taxon>Eubacteriales</taxon>
        <taxon>Oscillospiraceae</taxon>
        <taxon>Ruthenibacterium</taxon>
    </lineage>
</organism>
<evidence type="ECO:0000256" key="1">
    <source>
        <dbReference type="ARBA" id="ARBA00006479"/>
    </source>
</evidence>
<evidence type="ECO:0000313" key="2">
    <source>
        <dbReference type="EMBL" id="HJB39512.1"/>
    </source>
</evidence>
<sequence>MNCVTLCLDIGGTEIKAAPVQNGTLLSPIQYFPANAHGSFEELSAHFSHILRTLYQLAPEGSKIDGVHFAFPGPFDYENGVCLMEGLDKYEAFFQKNLRELFFPFCSDFLQQPSQIRFINDAAAFCLGEMHFGGAVGSRKTLAVCIGTGCGSAFGQNGALAPEGTPHVPPHGYLYPTPFLDGCLDDYLSKRGLVALALETLGEPLEGAALSKMAQSGNPLAKECFLKFGQCIADGLAPILSSFAPDCLCLGGQVTRSFALFGEPLSALCQEKNIRLSITADTSEHAIQGLCTLKKSKTA</sequence>
<accession>A0A9D2S0I8</accession>
<name>A0A9D2S0I8_9FIRM</name>
<dbReference type="EMBL" id="DWYA01000037">
    <property type="protein sequence ID" value="HJB39512.1"/>
    <property type="molecule type" value="Genomic_DNA"/>
</dbReference>
<comment type="similarity">
    <text evidence="1">Belongs to the ROK (NagC/XylR) family.</text>
</comment>
<comment type="caution">
    <text evidence="2">The sequence shown here is derived from an EMBL/GenBank/DDBJ whole genome shotgun (WGS) entry which is preliminary data.</text>
</comment>
<reference evidence="2" key="2">
    <citation type="submission" date="2021-04" db="EMBL/GenBank/DDBJ databases">
        <authorList>
            <person name="Gilroy R."/>
        </authorList>
    </citation>
    <scope>NUCLEOTIDE SEQUENCE</scope>
    <source>
        <strain evidence="2">ChiBcec8-14828</strain>
    </source>
</reference>
<dbReference type="Gene3D" id="3.30.420.40">
    <property type="match status" value="2"/>
</dbReference>
<dbReference type="AlphaFoldDB" id="A0A9D2S0I8"/>
<dbReference type="InterPro" id="IPR000600">
    <property type="entry name" value="ROK"/>
</dbReference>
<dbReference type="Pfam" id="PF00480">
    <property type="entry name" value="ROK"/>
    <property type="match status" value="1"/>
</dbReference>
<reference evidence="2" key="1">
    <citation type="journal article" date="2021" name="PeerJ">
        <title>Extensive microbial diversity within the chicken gut microbiome revealed by metagenomics and culture.</title>
        <authorList>
            <person name="Gilroy R."/>
            <person name="Ravi A."/>
            <person name="Getino M."/>
            <person name="Pursley I."/>
            <person name="Horton D.L."/>
            <person name="Alikhan N.F."/>
            <person name="Baker D."/>
            <person name="Gharbi K."/>
            <person name="Hall N."/>
            <person name="Watson M."/>
            <person name="Adriaenssens E.M."/>
            <person name="Foster-Nyarko E."/>
            <person name="Jarju S."/>
            <person name="Secka A."/>
            <person name="Antonio M."/>
            <person name="Oren A."/>
            <person name="Chaudhuri R.R."/>
            <person name="La Ragione R."/>
            <person name="Hildebrand F."/>
            <person name="Pallen M.J."/>
        </authorList>
    </citation>
    <scope>NUCLEOTIDE SEQUENCE</scope>
    <source>
        <strain evidence="2">ChiBcec8-14828</strain>
    </source>
</reference>
<protein>
    <submittedName>
        <fullName evidence="2">ROK family protein</fullName>
    </submittedName>
</protein>
<dbReference type="PANTHER" id="PTHR18964">
    <property type="entry name" value="ROK (REPRESSOR, ORF, KINASE) FAMILY"/>
    <property type="match status" value="1"/>
</dbReference>
<dbReference type="SUPFAM" id="SSF53067">
    <property type="entry name" value="Actin-like ATPase domain"/>
    <property type="match status" value="1"/>
</dbReference>